<keyword evidence="1" id="KW-0732">Signal</keyword>
<dbReference type="AlphaFoldDB" id="A0A0E9XLV0"/>
<organism evidence="2">
    <name type="scientific">Anguilla anguilla</name>
    <name type="common">European freshwater eel</name>
    <name type="synonym">Muraena anguilla</name>
    <dbReference type="NCBI Taxonomy" id="7936"/>
    <lineage>
        <taxon>Eukaryota</taxon>
        <taxon>Metazoa</taxon>
        <taxon>Chordata</taxon>
        <taxon>Craniata</taxon>
        <taxon>Vertebrata</taxon>
        <taxon>Euteleostomi</taxon>
        <taxon>Actinopterygii</taxon>
        <taxon>Neopterygii</taxon>
        <taxon>Teleostei</taxon>
        <taxon>Anguilliformes</taxon>
        <taxon>Anguillidae</taxon>
        <taxon>Anguilla</taxon>
    </lineage>
</organism>
<evidence type="ECO:0000313" key="2">
    <source>
        <dbReference type="EMBL" id="JAI02684.1"/>
    </source>
</evidence>
<accession>A0A0E9XLV0</accession>
<dbReference type="EMBL" id="GBXM01005894">
    <property type="protein sequence ID" value="JAI02684.1"/>
    <property type="molecule type" value="Transcribed_RNA"/>
</dbReference>
<name>A0A0E9XLV0_ANGAN</name>
<protein>
    <submittedName>
        <fullName evidence="2">Uncharacterized protein</fullName>
    </submittedName>
</protein>
<reference evidence="2" key="2">
    <citation type="journal article" date="2015" name="Fish Shellfish Immunol.">
        <title>Early steps in the European eel (Anguilla anguilla)-Vibrio vulnificus interaction in the gills: Role of the RtxA13 toxin.</title>
        <authorList>
            <person name="Callol A."/>
            <person name="Pajuelo D."/>
            <person name="Ebbesson L."/>
            <person name="Teles M."/>
            <person name="MacKenzie S."/>
            <person name="Amaro C."/>
        </authorList>
    </citation>
    <scope>NUCLEOTIDE SEQUENCE</scope>
</reference>
<sequence>MRTVRVNFLMLTMLALGILPLKNLKQHLSGPSVATATAIGRPSA</sequence>
<evidence type="ECO:0000256" key="1">
    <source>
        <dbReference type="SAM" id="SignalP"/>
    </source>
</evidence>
<feature type="chain" id="PRO_5002435093" evidence="1">
    <location>
        <begin position="18"/>
        <end position="44"/>
    </location>
</feature>
<reference evidence="2" key="1">
    <citation type="submission" date="2014-11" db="EMBL/GenBank/DDBJ databases">
        <authorList>
            <person name="Amaro Gonzalez C."/>
        </authorList>
    </citation>
    <scope>NUCLEOTIDE SEQUENCE</scope>
</reference>
<feature type="signal peptide" evidence="1">
    <location>
        <begin position="1"/>
        <end position="17"/>
    </location>
</feature>
<proteinExistence type="predicted"/>